<reference evidence="1 2" key="1">
    <citation type="journal article" date="2005" name="Nature">
        <title>Genome sequencing and analysis of Aspergillus oryzae.</title>
        <authorList>
            <person name="Machida M."/>
            <person name="Asai K."/>
            <person name="Sano M."/>
            <person name="Tanaka T."/>
            <person name="Kumagai T."/>
            <person name="Terai G."/>
            <person name="Kusumoto K."/>
            <person name="Arima T."/>
            <person name="Akita O."/>
            <person name="Kashiwagi Y."/>
            <person name="Abe K."/>
            <person name="Gomi K."/>
            <person name="Horiuchi H."/>
            <person name="Kitamoto K."/>
            <person name="Kobayashi T."/>
            <person name="Takeuchi M."/>
            <person name="Denning D.W."/>
            <person name="Galagan J.E."/>
            <person name="Nierman W.C."/>
            <person name="Yu J."/>
            <person name="Archer D.B."/>
            <person name="Bennett J.W."/>
            <person name="Bhatnagar D."/>
            <person name="Cleveland T.E."/>
            <person name="Fedorova N.D."/>
            <person name="Gotoh O."/>
            <person name="Horikawa H."/>
            <person name="Hosoyama A."/>
            <person name="Ichinomiya M."/>
            <person name="Igarashi R."/>
            <person name="Iwashita K."/>
            <person name="Juvvadi P.R."/>
            <person name="Kato M."/>
            <person name="Kato Y."/>
            <person name="Kin T."/>
            <person name="Kokubun A."/>
            <person name="Maeda H."/>
            <person name="Maeyama N."/>
            <person name="Maruyama J."/>
            <person name="Nagasaki H."/>
            <person name="Nakajima T."/>
            <person name="Oda K."/>
            <person name="Okada K."/>
            <person name="Paulsen I."/>
            <person name="Sakamoto K."/>
            <person name="Sawano T."/>
            <person name="Takahashi M."/>
            <person name="Takase K."/>
            <person name="Terabayashi Y."/>
            <person name="Wortman J."/>
            <person name="Yamada O."/>
            <person name="Yamagata Y."/>
            <person name="Anazawa H."/>
            <person name="Hata Y."/>
            <person name="Koide Y."/>
            <person name="Komori T."/>
            <person name="Koyama Y."/>
            <person name="Minetoki T."/>
            <person name="Suharnan S."/>
            <person name="Tanaka A."/>
            <person name="Isono K."/>
            <person name="Kuhara S."/>
            <person name="Ogasawara N."/>
            <person name="Kikuchi H."/>
        </authorList>
    </citation>
    <scope>NUCLEOTIDE SEQUENCE [LARGE SCALE GENOMIC DNA]</scope>
    <source>
        <strain evidence="2">ATCC 42149 / RIB 40</strain>
    </source>
</reference>
<dbReference type="EMBL" id="BA000050">
    <property type="protein sequence ID" value="BAE56657.1"/>
    <property type="molecule type" value="Genomic_DNA"/>
</dbReference>
<organism evidence="1 2">
    <name type="scientific">Aspergillus oryzae (strain ATCC 42149 / RIB 40)</name>
    <name type="common">Yellow koji mold</name>
    <dbReference type="NCBI Taxonomy" id="510516"/>
    <lineage>
        <taxon>Eukaryota</taxon>
        <taxon>Fungi</taxon>
        <taxon>Dikarya</taxon>
        <taxon>Ascomycota</taxon>
        <taxon>Pezizomycotina</taxon>
        <taxon>Eurotiomycetes</taxon>
        <taxon>Eurotiomycetidae</taxon>
        <taxon>Eurotiales</taxon>
        <taxon>Aspergillaceae</taxon>
        <taxon>Aspergillus</taxon>
        <taxon>Aspergillus subgen. Circumdati</taxon>
    </lineage>
</organism>
<dbReference type="GeneID" id="10098999"/>
<proteinExistence type="predicted"/>
<dbReference type="EMBL" id="AP007154">
    <property type="protein sequence ID" value="BAE56657.1"/>
    <property type="molecule type" value="Genomic_DNA"/>
</dbReference>
<name>Q2UP58_ASPOR</name>
<sequence>MADAGEMLMGPLGRELLWAYCFALDVAVADVGKDVLALIGLVYKYLQRGYDCYDRDRHSETRSCYYCCQSPEPGNRSDFGLEYRPILCHQRKSSLTKHSEP</sequence>
<dbReference type="AlphaFoldDB" id="Q2UP58"/>
<dbReference type="HOGENOM" id="CLU_2291112_0_0_1"/>
<protein>
    <submittedName>
        <fullName evidence="1">DNA, SC001</fullName>
    </submittedName>
</protein>
<evidence type="ECO:0000313" key="2">
    <source>
        <dbReference type="Proteomes" id="UP000006564"/>
    </source>
</evidence>
<evidence type="ECO:0000313" key="1">
    <source>
        <dbReference type="EMBL" id="BAE56657.1"/>
    </source>
</evidence>
<dbReference type="KEGG" id="aor:AO090001000103"/>
<dbReference type="VEuPathDB" id="FungiDB:AO090001000103"/>
<dbReference type="Proteomes" id="UP000006564">
    <property type="component" value="Chromosome 2"/>
</dbReference>
<gene>
    <name evidence="1" type="ORF">AO090001000103</name>
</gene>
<dbReference type="RefSeq" id="XP_023089508.1">
    <property type="nucleotide sequence ID" value="XM_023234377.1"/>
</dbReference>
<accession>Q2UP58</accession>
<keyword evidence="2" id="KW-1185">Reference proteome</keyword>